<keyword evidence="2" id="KW-0812">Transmembrane</keyword>
<keyword evidence="1" id="KW-0175">Coiled coil</keyword>
<feature type="transmembrane region" description="Helical" evidence="2">
    <location>
        <begin position="265"/>
        <end position="287"/>
    </location>
</feature>
<proteinExistence type="predicted"/>
<sequence length="297" mass="35188">MDNKIEQGGFMKFGEKIGEKIEKFYLEILRWLLLIAATVSLLVFFVGLIWSGIYYFSNPPNKPNKSSYISYEKGLSNKIKFSEYKDEIENKIKKENQIKKEQELLSKEKTAIKKESKEKTSKIVKTEFELFVDESVAKVTIILIEMLNKFNPDRKYDEYDEKEITSIVKNFPDRHTVNADEVIRRYYWEKLLIFIQDYKEDYLKIENPEKNDYEAIFKWYANEVKKEIQAVNDDNELKDDIYERKVSEHERKVGEHYNNKLQAPLIISVAGGAIGSFVLLIFIFIIVKIERNLRKLD</sequence>
<organism evidence="3">
    <name type="scientific">marine metagenome</name>
    <dbReference type="NCBI Taxonomy" id="408172"/>
    <lineage>
        <taxon>unclassified sequences</taxon>
        <taxon>metagenomes</taxon>
        <taxon>ecological metagenomes</taxon>
    </lineage>
</organism>
<gene>
    <name evidence="3" type="ORF">METZ01_LOCUS275180</name>
</gene>
<evidence type="ECO:0000313" key="3">
    <source>
        <dbReference type="EMBL" id="SVC22326.1"/>
    </source>
</evidence>
<protein>
    <submittedName>
        <fullName evidence="3">Uncharacterized protein</fullName>
    </submittedName>
</protein>
<evidence type="ECO:0000256" key="1">
    <source>
        <dbReference type="SAM" id="Coils"/>
    </source>
</evidence>
<dbReference type="EMBL" id="UINC01079887">
    <property type="protein sequence ID" value="SVC22326.1"/>
    <property type="molecule type" value="Genomic_DNA"/>
</dbReference>
<accession>A0A382KE78</accession>
<keyword evidence="2" id="KW-0472">Membrane</keyword>
<name>A0A382KE78_9ZZZZ</name>
<feature type="coiled-coil region" evidence="1">
    <location>
        <begin position="81"/>
        <end position="118"/>
    </location>
</feature>
<reference evidence="3" key="1">
    <citation type="submission" date="2018-05" db="EMBL/GenBank/DDBJ databases">
        <authorList>
            <person name="Lanie J.A."/>
            <person name="Ng W.-L."/>
            <person name="Kazmierczak K.M."/>
            <person name="Andrzejewski T.M."/>
            <person name="Davidsen T.M."/>
            <person name="Wayne K.J."/>
            <person name="Tettelin H."/>
            <person name="Glass J.I."/>
            <person name="Rusch D."/>
            <person name="Podicherti R."/>
            <person name="Tsui H.-C.T."/>
            <person name="Winkler M.E."/>
        </authorList>
    </citation>
    <scope>NUCLEOTIDE SEQUENCE</scope>
</reference>
<evidence type="ECO:0000256" key="2">
    <source>
        <dbReference type="SAM" id="Phobius"/>
    </source>
</evidence>
<feature type="transmembrane region" description="Helical" evidence="2">
    <location>
        <begin position="31"/>
        <end position="56"/>
    </location>
</feature>
<dbReference type="AlphaFoldDB" id="A0A382KE78"/>
<keyword evidence="2" id="KW-1133">Transmembrane helix</keyword>